<sequence>METILNYLDNMFINLPQTSEVLRAKEDLMEMMEDKYNELMSEGKMQNEAIGIVISEFGNIQELIDELGISENIADQKFSDEDFIKKPGREQTTNTYDKRHVSDLEADEYLFAVKQSAGKIASGVFLCICSPILIILLAGMQSFVPSMTDGMVTGIGMTVLLSMVACAVGLIISASMKIEPYEYLKKECFVLNPEYEQKIYYIWETQKKSFTAKTIAGVILCIISVIPLIFVSSVISENSENEFPILLCVASLLVTVGIGVFLFITTGMEEESYKIILQEKEFSEKKKSGKKVEEMISAVYWPIMVIIYLVWSFTSKNWGITWVIWPFAGIVFSFICNIVNNE</sequence>
<name>N2B087_9FIRM</name>
<dbReference type="InterPro" id="IPR047928">
    <property type="entry name" value="Perm_prefix_1"/>
</dbReference>
<feature type="transmembrane region" description="Helical" evidence="1">
    <location>
        <begin position="243"/>
        <end position="264"/>
    </location>
</feature>
<feature type="transmembrane region" description="Helical" evidence="1">
    <location>
        <begin position="152"/>
        <end position="176"/>
    </location>
</feature>
<reference evidence="2 3" key="1">
    <citation type="journal article" date="2014" name="Genome Announc.">
        <title>Draft genome sequences of the altered schaedler flora, a defined bacterial community from gnotobiotic mice.</title>
        <authorList>
            <person name="Wannemuehler M.J."/>
            <person name="Overstreet A.M."/>
            <person name="Ward D.V."/>
            <person name="Phillips G.J."/>
        </authorList>
    </citation>
    <scope>NUCLEOTIDE SEQUENCE [LARGE SCALE GENOMIC DNA]</scope>
    <source>
        <strain evidence="2 3">ASF492</strain>
    </source>
</reference>
<dbReference type="PATRIC" id="fig|1235802.3.peg.1447"/>
<proteinExistence type="predicted"/>
<keyword evidence="1" id="KW-1133">Transmembrane helix</keyword>
<accession>N2B087</accession>
<dbReference type="AlphaFoldDB" id="N2B087"/>
<feature type="transmembrane region" description="Helical" evidence="1">
    <location>
        <begin position="120"/>
        <end position="140"/>
    </location>
</feature>
<gene>
    <name evidence="2" type="ORF">C823_01356</name>
</gene>
<protein>
    <submittedName>
        <fullName evidence="2">Uncharacterized protein</fullName>
    </submittedName>
</protein>
<keyword evidence="1" id="KW-0472">Membrane</keyword>
<feature type="transmembrane region" description="Helical" evidence="1">
    <location>
        <begin position="319"/>
        <end position="339"/>
    </location>
</feature>
<evidence type="ECO:0000313" key="3">
    <source>
        <dbReference type="Proteomes" id="UP000012589"/>
    </source>
</evidence>
<dbReference type="EMBL" id="AQFT01000039">
    <property type="protein sequence ID" value="EMZ33816.1"/>
    <property type="molecule type" value="Genomic_DNA"/>
</dbReference>
<dbReference type="eggNOG" id="COG1476">
    <property type="taxonomic scope" value="Bacteria"/>
</dbReference>
<dbReference type="Proteomes" id="UP000012589">
    <property type="component" value="Unassembled WGS sequence"/>
</dbReference>
<evidence type="ECO:0000313" key="2">
    <source>
        <dbReference type="EMBL" id="EMZ33816.1"/>
    </source>
</evidence>
<evidence type="ECO:0000256" key="1">
    <source>
        <dbReference type="SAM" id="Phobius"/>
    </source>
</evidence>
<organism evidence="2 3">
    <name type="scientific">Eubacterium plexicaudatum ASF492</name>
    <dbReference type="NCBI Taxonomy" id="1235802"/>
    <lineage>
        <taxon>Bacteria</taxon>
        <taxon>Bacillati</taxon>
        <taxon>Bacillota</taxon>
        <taxon>Clostridia</taxon>
        <taxon>Eubacteriales</taxon>
        <taxon>Eubacteriaceae</taxon>
        <taxon>Eubacterium</taxon>
    </lineage>
</organism>
<keyword evidence="3" id="KW-1185">Reference proteome</keyword>
<feature type="transmembrane region" description="Helical" evidence="1">
    <location>
        <begin position="295"/>
        <end position="313"/>
    </location>
</feature>
<dbReference type="STRING" id="1235802.C823_01356"/>
<dbReference type="NCBIfam" id="NF038403">
    <property type="entry name" value="perm_prefix_1"/>
    <property type="match status" value="1"/>
</dbReference>
<comment type="caution">
    <text evidence="2">The sequence shown here is derived from an EMBL/GenBank/DDBJ whole genome shotgun (WGS) entry which is preliminary data.</text>
</comment>
<keyword evidence="1" id="KW-0812">Transmembrane</keyword>
<dbReference type="HOGENOM" id="CLU_060318_2_0_9"/>
<dbReference type="OrthoDB" id="9815852at2"/>
<feature type="transmembrane region" description="Helical" evidence="1">
    <location>
        <begin position="210"/>
        <end position="231"/>
    </location>
</feature>